<keyword evidence="3" id="KW-0949">S-adenosyl-L-methionine</keyword>
<name>A0A5B8XWQ3_9DELT</name>
<evidence type="ECO:0000313" key="5">
    <source>
        <dbReference type="EMBL" id="QED28473.1"/>
    </source>
</evidence>
<evidence type="ECO:0000259" key="4">
    <source>
        <dbReference type="Pfam" id="PF08241"/>
    </source>
</evidence>
<dbReference type="InterPro" id="IPR013216">
    <property type="entry name" value="Methyltransf_11"/>
</dbReference>
<evidence type="ECO:0000256" key="3">
    <source>
        <dbReference type="ARBA" id="ARBA00022691"/>
    </source>
</evidence>
<evidence type="ECO:0000256" key="2">
    <source>
        <dbReference type="ARBA" id="ARBA00022679"/>
    </source>
</evidence>
<dbReference type="Pfam" id="PF08241">
    <property type="entry name" value="Methyltransf_11"/>
    <property type="match status" value="1"/>
</dbReference>
<dbReference type="Gene3D" id="3.40.50.150">
    <property type="entry name" value="Vaccinia Virus protein VP39"/>
    <property type="match status" value="1"/>
</dbReference>
<dbReference type="AlphaFoldDB" id="A0A5B8XWQ3"/>
<sequence>MAIDYPSSFQKDRIWTVYTDWIPAPNIGKNPELYELENDAIARDGRLDAALIGIADWTSKVLLDIGTGTGYWLPRYATKAHEVIGVEPDPGLLPRAQERVQDLPNARAIAGSAEHIPLSDNSVDIAHARFAYFFGAGAEKGLAEVLRVLKPGGSLVVIDNSWELGDFAKLLKIATEGNAAMDPDAAREWWQDRGATRVDVLGGWACKSPGELQEILRMEFASDVVDQFWNYEHDGGASISYGFAIYRVRN</sequence>
<feature type="domain" description="Methyltransferase type 11" evidence="4">
    <location>
        <begin position="63"/>
        <end position="157"/>
    </location>
</feature>
<dbReference type="InterPro" id="IPR029063">
    <property type="entry name" value="SAM-dependent_MTases_sf"/>
</dbReference>
<dbReference type="PANTHER" id="PTHR42912">
    <property type="entry name" value="METHYLTRANSFERASE"/>
    <property type="match status" value="1"/>
</dbReference>
<dbReference type="CDD" id="cd02440">
    <property type="entry name" value="AdoMet_MTases"/>
    <property type="match status" value="1"/>
</dbReference>
<dbReference type="EMBL" id="CP042467">
    <property type="protein sequence ID" value="QED28473.1"/>
    <property type="molecule type" value="Genomic_DNA"/>
</dbReference>
<keyword evidence="2 5" id="KW-0808">Transferase</keyword>
<proteinExistence type="predicted"/>
<keyword evidence="6" id="KW-1185">Reference proteome</keyword>
<dbReference type="Proteomes" id="UP000321595">
    <property type="component" value="Chromosome"/>
</dbReference>
<evidence type="ECO:0000313" key="6">
    <source>
        <dbReference type="Proteomes" id="UP000321595"/>
    </source>
</evidence>
<gene>
    <name evidence="5" type="ORF">FRD01_14775</name>
</gene>
<protein>
    <submittedName>
        <fullName evidence="5">Class I SAM-dependent methyltransferase</fullName>
    </submittedName>
</protein>
<dbReference type="OrthoDB" id="9789575at2"/>
<dbReference type="InterPro" id="IPR050508">
    <property type="entry name" value="Methyltransf_Superfamily"/>
</dbReference>
<accession>A0A5B8XWQ3</accession>
<keyword evidence="1 5" id="KW-0489">Methyltransferase</keyword>
<dbReference type="InterPro" id="IPR023576">
    <property type="entry name" value="UbiE/COQ5_MeTrFase_CS"/>
</dbReference>
<dbReference type="GO" id="GO:0008757">
    <property type="term" value="F:S-adenosylmethionine-dependent methyltransferase activity"/>
    <property type="evidence" value="ECO:0007669"/>
    <property type="project" value="InterPro"/>
</dbReference>
<dbReference type="SUPFAM" id="SSF53335">
    <property type="entry name" value="S-adenosyl-L-methionine-dependent methyltransferases"/>
    <property type="match status" value="1"/>
</dbReference>
<dbReference type="PROSITE" id="PS01184">
    <property type="entry name" value="UBIE_2"/>
    <property type="match status" value="1"/>
</dbReference>
<dbReference type="GO" id="GO:0032259">
    <property type="term" value="P:methylation"/>
    <property type="evidence" value="ECO:0007669"/>
    <property type="project" value="UniProtKB-KW"/>
</dbReference>
<reference evidence="5 6" key="1">
    <citation type="submission" date="2019-08" db="EMBL/GenBank/DDBJ databases">
        <authorList>
            <person name="Liang Q."/>
        </authorList>
    </citation>
    <scope>NUCLEOTIDE SEQUENCE [LARGE SCALE GENOMIC DNA]</scope>
    <source>
        <strain evidence="5 6">V1718</strain>
    </source>
</reference>
<organism evidence="5 6">
    <name type="scientific">Microvenator marinus</name>
    <dbReference type="NCBI Taxonomy" id="2600177"/>
    <lineage>
        <taxon>Bacteria</taxon>
        <taxon>Deltaproteobacteria</taxon>
        <taxon>Bradymonadales</taxon>
        <taxon>Microvenatoraceae</taxon>
        <taxon>Microvenator</taxon>
    </lineage>
</organism>
<evidence type="ECO:0000256" key="1">
    <source>
        <dbReference type="ARBA" id="ARBA00022603"/>
    </source>
</evidence>
<dbReference type="KEGG" id="bbae:FRD01_14775"/>